<feature type="transmembrane region" description="Helical" evidence="7">
    <location>
        <begin position="224"/>
        <end position="242"/>
    </location>
</feature>
<dbReference type="EMBL" id="CP036271">
    <property type="protein sequence ID" value="QDT56090.1"/>
    <property type="molecule type" value="Genomic_DNA"/>
</dbReference>
<evidence type="ECO:0000256" key="5">
    <source>
        <dbReference type="ARBA" id="ARBA00023136"/>
    </source>
</evidence>
<dbReference type="OrthoDB" id="9803381at2"/>
<gene>
    <name evidence="9" type="ORF">Pan44_41400</name>
</gene>
<dbReference type="Pfam" id="PF00482">
    <property type="entry name" value="T2SSF"/>
    <property type="match status" value="1"/>
</dbReference>
<keyword evidence="2" id="KW-1003">Cell membrane</keyword>
<evidence type="ECO:0000256" key="6">
    <source>
        <dbReference type="SAM" id="Coils"/>
    </source>
</evidence>
<proteinExistence type="predicted"/>
<evidence type="ECO:0000259" key="8">
    <source>
        <dbReference type="Pfam" id="PF00482"/>
    </source>
</evidence>
<dbReference type="AlphaFoldDB" id="A0A517SIZ2"/>
<dbReference type="KEGG" id="ccos:Pan44_41400"/>
<evidence type="ECO:0000256" key="3">
    <source>
        <dbReference type="ARBA" id="ARBA00022692"/>
    </source>
</evidence>
<evidence type="ECO:0000256" key="1">
    <source>
        <dbReference type="ARBA" id="ARBA00004651"/>
    </source>
</evidence>
<keyword evidence="3 7" id="KW-0812">Transmembrane</keyword>
<protein>
    <submittedName>
        <fullName evidence="9">Bacterial type II secretion system protein F domain protein</fullName>
    </submittedName>
</protein>
<dbReference type="PANTHER" id="PTHR35007:SF1">
    <property type="entry name" value="PILUS ASSEMBLY PROTEIN"/>
    <property type="match status" value="1"/>
</dbReference>
<keyword evidence="4 7" id="KW-1133">Transmembrane helix</keyword>
<name>A0A517SIZ2_9PLAN</name>
<organism evidence="9 10">
    <name type="scientific">Caulifigura coniformis</name>
    <dbReference type="NCBI Taxonomy" id="2527983"/>
    <lineage>
        <taxon>Bacteria</taxon>
        <taxon>Pseudomonadati</taxon>
        <taxon>Planctomycetota</taxon>
        <taxon>Planctomycetia</taxon>
        <taxon>Planctomycetales</taxon>
        <taxon>Planctomycetaceae</taxon>
        <taxon>Caulifigura</taxon>
    </lineage>
</organism>
<keyword evidence="5 7" id="KW-0472">Membrane</keyword>
<dbReference type="PANTHER" id="PTHR35007">
    <property type="entry name" value="INTEGRAL MEMBRANE PROTEIN-RELATED"/>
    <property type="match status" value="1"/>
</dbReference>
<accession>A0A517SIZ2</accession>
<dbReference type="InterPro" id="IPR018076">
    <property type="entry name" value="T2SS_GspF_dom"/>
</dbReference>
<keyword evidence="6" id="KW-0175">Coiled coil</keyword>
<evidence type="ECO:0000313" key="10">
    <source>
        <dbReference type="Proteomes" id="UP000315700"/>
    </source>
</evidence>
<dbReference type="InterPro" id="IPR042094">
    <property type="entry name" value="T2SS_GspF_sf"/>
</dbReference>
<keyword evidence="10" id="KW-1185">Reference proteome</keyword>
<sequence length="282" mass="31260">MPELAVIATLLWGAAIAFSVIAGEDFLRRGVGAIETDLKTQLRNLRLPTRSAGTWVRGWIIVCVLTGLAVTVVMASIWAGVIAALAVAAIPWLVIRRIAEKRRVQIEDQLADAMVSFSSAVRSGLSLPQALEILSQQCPRPIQQEFRQIFGEYRMGKTLEVCLREARERLRSQNFALFAAALEASRTSGGRLNETVERIAVSVRELQRLERKLQAETAQARKSALYMACAPPIILAVYYVFFDPLQTTRLFTEPVGIMMLGLAAFLNLSAYLMARRILAARL</sequence>
<evidence type="ECO:0000313" key="9">
    <source>
        <dbReference type="EMBL" id="QDT56090.1"/>
    </source>
</evidence>
<comment type="subcellular location">
    <subcellularLocation>
        <location evidence="1">Cell membrane</location>
        <topology evidence="1">Multi-pass membrane protein</topology>
    </subcellularLocation>
</comment>
<dbReference type="InParanoid" id="A0A517SIZ2"/>
<dbReference type="Gene3D" id="1.20.81.30">
    <property type="entry name" value="Type II secretion system (T2SS), domain F"/>
    <property type="match status" value="1"/>
</dbReference>
<dbReference type="GO" id="GO:0005886">
    <property type="term" value="C:plasma membrane"/>
    <property type="evidence" value="ECO:0007669"/>
    <property type="project" value="UniProtKB-SubCell"/>
</dbReference>
<evidence type="ECO:0000256" key="4">
    <source>
        <dbReference type="ARBA" id="ARBA00022989"/>
    </source>
</evidence>
<evidence type="ECO:0000256" key="2">
    <source>
        <dbReference type="ARBA" id="ARBA00022475"/>
    </source>
</evidence>
<feature type="transmembrane region" description="Helical" evidence="7">
    <location>
        <begin position="59"/>
        <end position="92"/>
    </location>
</feature>
<dbReference type="Proteomes" id="UP000315700">
    <property type="component" value="Chromosome"/>
</dbReference>
<reference evidence="9 10" key="1">
    <citation type="submission" date="2019-02" db="EMBL/GenBank/DDBJ databases">
        <title>Deep-cultivation of Planctomycetes and their phenomic and genomic characterization uncovers novel biology.</title>
        <authorList>
            <person name="Wiegand S."/>
            <person name="Jogler M."/>
            <person name="Boedeker C."/>
            <person name="Pinto D."/>
            <person name="Vollmers J."/>
            <person name="Rivas-Marin E."/>
            <person name="Kohn T."/>
            <person name="Peeters S.H."/>
            <person name="Heuer A."/>
            <person name="Rast P."/>
            <person name="Oberbeckmann S."/>
            <person name="Bunk B."/>
            <person name="Jeske O."/>
            <person name="Meyerdierks A."/>
            <person name="Storesund J.E."/>
            <person name="Kallscheuer N."/>
            <person name="Luecker S."/>
            <person name="Lage O.M."/>
            <person name="Pohl T."/>
            <person name="Merkel B.J."/>
            <person name="Hornburger P."/>
            <person name="Mueller R.-W."/>
            <person name="Bruemmer F."/>
            <person name="Labrenz M."/>
            <person name="Spormann A.M."/>
            <person name="Op den Camp H."/>
            <person name="Overmann J."/>
            <person name="Amann R."/>
            <person name="Jetten M.S.M."/>
            <person name="Mascher T."/>
            <person name="Medema M.H."/>
            <person name="Devos D.P."/>
            <person name="Kaster A.-K."/>
            <person name="Ovreas L."/>
            <person name="Rohde M."/>
            <person name="Galperin M.Y."/>
            <person name="Jogler C."/>
        </authorList>
    </citation>
    <scope>NUCLEOTIDE SEQUENCE [LARGE SCALE GENOMIC DNA]</scope>
    <source>
        <strain evidence="9 10">Pan44</strain>
    </source>
</reference>
<evidence type="ECO:0000256" key="7">
    <source>
        <dbReference type="SAM" id="Phobius"/>
    </source>
</evidence>
<feature type="transmembrane region" description="Helical" evidence="7">
    <location>
        <begin position="254"/>
        <end position="274"/>
    </location>
</feature>
<feature type="domain" description="Type II secretion system protein GspF" evidence="8">
    <location>
        <begin position="117"/>
        <end position="239"/>
    </location>
</feature>
<feature type="coiled-coil region" evidence="6">
    <location>
        <begin position="192"/>
        <end position="223"/>
    </location>
</feature>
<dbReference type="RefSeq" id="WP_145032961.1">
    <property type="nucleotide sequence ID" value="NZ_CP036271.1"/>
</dbReference>